<dbReference type="PANTHER" id="PTHR43415:SF3">
    <property type="entry name" value="GNAT-FAMILY ACETYLTRANSFERASE"/>
    <property type="match status" value="1"/>
</dbReference>
<sequence length="174" mass="20273">MITGNKVILRDKKLSDARNDYTWQTDAELAQLDAASLLATSYTRYLFDHACTLRFLPSTSYRFAVETLDGRQHIGNCTYYNVDEDKGEAELGIMIGDRNYWDKGYGTDTVTTLVNHIFLETKLKRIYLKTLDWNVRAQQCFQKCGFTPCGHLYRDGYSFVAMELHRKQWAEQQR</sequence>
<accession>X1TU36</accession>
<reference evidence="2" key="1">
    <citation type="journal article" date="2014" name="Front. Microbiol.">
        <title>High frequency of phylogenetically diverse reductive dehalogenase-homologous genes in deep subseafloor sedimentary metagenomes.</title>
        <authorList>
            <person name="Kawai M."/>
            <person name="Futagami T."/>
            <person name="Toyoda A."/>
            <person name="Takaki Y."/>
            <person name="Nishi S."/>
            <person name="Hori S."/>
            <person name="Arai W."/>
            <person name="Tsubouchi T."/>
            <person name="Morono Y."/>
            <person name="Uchiyama I."/>
            <person name="Ito T."/>
            <person name="Fujiyama A."/>
            <person name="Inagaki F."/>
            <person name="Takami H."/>
        </authorList>
    </citation>
    <scope>NUCLEOTIDE SEQUENCE</scope>
    <source>
        <strain evidence="2">Expedition CK06-06</strain>
    </source>
</reference>
<dbReference type="Pfam" id="PF13302">
    <property type="entry name" value="Acetyltransf_3"/>
    <property type="match status" value="1"/>
</dbReference>
<dbReference type="InterPro" id="IPR000182">
    <property type="entry name" value="GNAT_dom"/>
</dbReference>
<dbReference type="AlphaFoldDB" id="X1TU36"/>
<dbReference type="SUPFAM" id="SSF55729">
    <property type="entry name" value="Acyl-CoA N-acyltransferases (Nat)"/>
    <property type="match status" value="1"/>
</dbReference>
<dbReference type="PROSITE" id="PS51186">
    <property type="entry name" value="GNAT"/>
    <property type="match status" value="1"/>
</dbReference>
<dbReference type="InterPro" id="IPR016181">
    <property type="entry name" value="Acyl_CoA_acyltransferase"/>
</dbReference>
<proteinExistence type="predicted"/>
<dbReference type="GO" id="GO:0016747">
    <property type="term" value="F:acyltransferase activity, transferring groups other than amino-acyl groups"/>
    <property type="evidence" value="ECO:0007669"/>
    <property type="project" value="InterPro"/>
</dbReference>
<dbReference type="PANTHER" id="PTHR43415">
    <property type="entry name" value="SPERMIDINE N(1)-ACETYLTRANSFERASE"/>
    <property type="match status" value="1"/>
</dbReference>
<dbReference type="EMBL" id="BARW01019404">
    <property type="protein sequence ID" value="GAI94896.1"/>
    <property type="molecule type" value="Genomic_DNA"/>
</dbReference>
<organism evidence="2">
    <name type="scientific">marine sediment metagenome</name>
    <dbReference type="NCBI Taxonomy" id="412755"/>
    <lineage>
        <taxon>unclassified sequences</taxon>
        <taxon>metagenomes</taxon>
        <taxon>ecological metagenomes</taxon>
    </lineage>
</organism>
<name>X1TU36_9ZZZZ</name>
<protein>
    <recommendedName>
        <fullName evidence="1">N-acetyltransferase domain-containing protein</fullName>
    </recommendedName>
</protein>
<feature type="domain" description="N-acetyltransferase" evidence="1">
    <location>
        <begin position="25"/>
        <end position="167"/>
    </location>
</feature>
<feature type="non-terminal residue" evidence="2">
    <location>
        <position position="174"/>
    </location>
</feature>
<dbReference type="Gene3D" id="3.40.630.30">
    <property type="match status" value="1"/>
</dbReference>
<gene>
    <name evidence="2" type="ORF">S12H4_32990</name>
</gene>
<evidence type="ECO:0000313" key="2">
    <source>
        <dbReference type="EMBL" id="GAI94896.1"/>
    </source>
</evidence>
<comment type="caution">
    <text evidence="2">The sequence shown here is derived from an EMBL/GenBank/DDBJ whole genome shotgun (WGS) entry which is preliminary data.</text>
</comment>
<evidence type="ECO:0000259" key="1">
    <source>
        <dbReference type="PROSITE" id="PS51186"/>
    </source>
</evidence>